<dbReference type="EMBL" id="FWZT01000015">
    <property type="protein sequence ID" value="SMF49742.1"/>
    <property type="molecule type" value="Genomic_DNA"/>
</dbReference>
<keyword evidence="1" id="KW-0963">Cytoplasm</keyword>
<dbReference type="PANTHER" id="PTHR37524:SF2">
    <property type="entry name" value="RIBOSOMAL RNA METHYLTRANSFERASE FTSJ DOMAIN-CONTAINING PROTEIN"/>
    <property type="match status" value="1"/>
</dbReference>
<evidence type="ECO:0000256" key="6">
    <source>
        <dbReference type="PIRSR" id="PIRSR028774-1"/>
    </source>
</evidence>
<dbReference type="OrthoDB" id="5289361at2"/>
<name>A0A1Y6CE23_9BACT</name>
<dbReference type="GO" id="GO:0032259">
    <property type="term" value="P:methylation"/>
    <property type="evidence" value="ECO:0007669"/>
    <property type="project" value="UniProtKB-KW"/>
</dbReference>
<dbReference type="InterPro" id="IPR011224">
    <property type="entry name" value="rRNA_MeTrfase_M"/>
</dbReference>
<evidence type="ECO:0000313" key="11">
    <source>
        <dbReference type="EMBL" id="SMF49742.1"/>
    </source>
</evidence>
<dbReference type="Pfam" id="PF21239">
    <property type="entry name" value="RLMM_N"/>
    <property type="match status" value="1"/>
</dbReference>
<feature type="domain" description="Ribosomal RNA methyltransferase FtsJ" evidence="8">
    <location>
        <begin position="181"/>
        <end position="275"/>
    </location>
</feature>
<evidence type="ECO:0000313" key="12">
    <source>
        <dbReference type="Proteomes" id="UP000192907"/>
    </source>
</evidence>
<dbReference type="Proteomes" id="UP000192907">
    <property type="component" value="Unassembled WGS sequence"/>
</dbReference>
<dbReference type="GO" id="GO:0006364">
    <property type="term" value="P:rRNA processing"/>
    <property type="evidence" value="ECO:0007669"/>
    <property type="project" value="UniProtKB-KW"/>
</dbReference>
<evidence type="ECO:0000256" key="2">
    <source>
        <dbReference type="ARBA" id="ARBA00022552"/>
    </source>
</evidence>
<dbReference type="Gene3D" id="3.30.2300.20">
    <property type="match status" value="1"/>
</dbReference>
<feature type="active site" description="Proton acceptor" evidence="6">
    <location>
        <position position="301"/>
    </location>
</feature>
<evidence type="ECO:0000259" key="9">
    <source>
        <dbReference type="Pfam" id="PF18125"/>
    </source>
</evidence>
<evidence type="ECO:0000259" key="8">
    <source>
        <dbReference type="Pfam" id="PF01728"/>
    </source>
</evidence>
<evidence type="ECO:0000256" key="3">
    <source>
        <dbReference type="ARBA" id="ARBA00022603"/>
    </source>
</evidence>
<dbReference type="STRING" id="1513793.SAMN06296036_115111"/>
<evidence type="ECO:0000256" key="4">
    <source>
        <dbReference type="ARBA" id="ARBA00022679"/>
    </source>
</evidence>
<dbReference type="InterPro" id="IPR029063">
    <property type="entry name" value="SAM-dependent_MTases_sf"/>
</dbReference>
<feature type="binding site" evidence="7">
    <location>
        <position position="272"/>
    </location>
    <ligand>
        <name>S-adenosyl-L-methionine</name>
        <dbReference type="ChEBI" id="CHEBI:59789"/>
    </ligand>
</feature>
<feature type="domain" description="Ribosomal RNA large subunit methyltransferase M THUMP-like" evidence="10">
    <location>
        <begin position="78"/>
        <end position="158"/>
    </location>
</feature>
<dbReference type="SUPFAM" id="SSF53335">
    <property type="entry name" value="S-adenosyl-L-methionine-dependent methyltransferases"/>
    <property type="match status" value="1"/>
</dbReference>
<proteinExistence type="predicted"/>
<evidence type="ECO:0000256" key="5">
    <source>
        <dbReference type="ARBA" id="ARBA00022691"/>
    </source>
</evidence>
<dbReference type="GO" id="GO:0008168">
    <property type="term" value="F:methyltransferase activity"/>
    <property type="evidence" value="ECO:0007669"/>
    <property type="project" value="UniProtKB-KW"/>
</dbReference>
<gene>
    <name evidence="11" type="ORF">SAMN06296036_115111</name>
</gene>
<dbReference type="NCBIfam" id="NF008734">
    <property type="entry name" value="PRK11760.1"/>
    <property type="match status" value="1"/>
</dbReference>
<dbReference type="InterPro" id="IPR048646">
    <property type="entry name" value="RlmM_THUMP-like"/>
</dbReference>
<feature type="binding site" evidence="7">
    <location>
        <begin position="217"/>
        <end position="220"/>
    </location>
    <ligand>
        <name>S-adenosyl-L-methionine</name>
        <dbReference type="ChEBI" id="CHEBI:59789"/>
    </ligand>
</feature>
<feature type="domain" description="RlmM ferredoxin-like" evidence="9">
    <location>
        <begin position="5"/>
        <end position="64"/>
    </location>
</feature>
<keyword evidence="3 11" id="KW-0489">Methyltransferase</keyword>
<dbReference type="InterPro" id="IPR040739">
    <property type="entry name" value="RlmM_FDX"/>
</dbReference>
<keyword evidence="4 11" id="KW-0808">Transferase</keyword>
<dbReference type="PIRSF" id="PIRSF028774">
    <property type="entry name" value="UCP028774"/>
    <property type="match status" value="1"/>
</dbReference>
<dbReference type="Gene3D" id="3.30.70.2810">
    <property type="match status" value="1"/>
</dbReference>
<feature type="binding site" evidence="7">
    <location>
        <position position="236"/>
    </location>
    <ligand>
        <name>S-adenosyl-L-methionine</name>
        <dbReference type="ChEBI" id="CHEBI:59789"/>
    </ligand>
</feature>
<evidence type="ECO:0000256" key="7">
    <source>
        <dbReference type="PIRSR" id="PIRSR028774-2"/>
    </source>
</evidence>
<dbReference type="AlphaFoldDB" id="A0A1Y6CE23"/>
<dbReference type="Gene3D" id="3.40.50.150">
    <property type="entry name" value="Vaccinia Virus protein VP39"/>
    <property type="match status" value="1"/>
</dbReference>
<sequence length="344" mass="38936">MDGKTLLFCRPGFEKDLAAETMNHASHQQQGAYCQTLDGLGLVLVNRPHAFRLLLGDLIFARQLYETAENIKDLPDHDRVTPIVRWFQSQEVDRFQDIILESPDTNDGKALSRFLKKFIHPLAKGLKQEGITRASQDKDAPCLHVCFLSYQEAIAGISWRGNQSPYPGGIHRLKFPKDGPSRSTLKLEEAFLDLLPGGLKHPLFTKDSCTGVDLGAAPGGWTYQLVKHNIFTYSVDNGPMSPDLLASGLVEHCQEDAYKFRPRGRADILVCDMVDQPSQVTNLIYKWFSEGWCDLAIFNLKLPMKKRFQEAQQCLDTLGALQPRILRAKHLYHDREEITVLMEK</sequence>
<dbReference type="InterPro" id="IPR002877">
    <property type="entry name" value="RNA_MeTrfase_FtsJ_dom"/>
</dbReference>
<organism evidence="11 12">
    <name type="scientific">Pseudobacteriovorax antillogorgiicola</name>
    <dbReference type="NCBI Taxonomy" id="1513793"/>
    <lineage>
        <taxon>Bacteria</taxon>
        <taxon>Pseudomonadati</taxon>
        <taxon>Bdellovibrionota</taxon>
        <taxon>Oligoflexia</taxon>
        <taxon>Oligoflexales</taxon>
        <taxon>Pseudobacteriovoracaceae</taxon>
        <taxon>Pseudobacteriovorax</taxon>
    </lineage>
</organism>
<keyword evidence="12" id="KW-1185">Reference proteome</keyword>
<feature type="binding site" evidence="7">
    <location>
        <position position="256"/>
    </location>
    <ligand>
        <name>S-adenosyl-L-methionine</name>
        <dbReference type="ChEBI" id="CHEBI:59789"/>
    </ligand>
</feature>
<evidence type="ECO:0000259" key="10">
    <source>
        <dbReference type="Pfam" id="PF21239"/>
    </source>
</evidence>
<dbReference type="Pfam" id="PF18125">
    <property type="entry name" value="RlmM_FDX"/>
    <property type="match status" value="1"/>
</dbReference>
<keyword evidence="5 7" id="KW-0949">S-adenosyl-L-methionine</keyword>
<keyword evidence="2" id="KW-0698">rRNA processing</keyword>
<evidence type="ECO:0000256" key="1">
    <source>
        <dbReference type="ARBA" id="ARBA00022490"/>
    </source>
</evidence>
<dbReference type="Pfam" id="PF01728">
    <property type="entry name" value="FtsJ"/>
    <property type="match status" value="1"/>
</dbReference>
<dbReference type="PANTHER" id="PTHR37524">
    <property type="entry name" value="RIBOSOMAL RNA LARGE SUBUNIT METHYLTRANSFERASE M"/>
    <property type="match status" value="1"/>
</dbReference>
<reference evidence="12" key="1">
    <citation type="submission" date="2017-04" db="EMBL/GenBank/DDBJ databases">
        <authorList>
            <person name="Varghese N."/>
            <person name="Submissions S."/>
        </authorList>
    </citation>
    <scope>NUCLEOTIDE SEQUENCE [LARGE SCALE GENOMIC DNA]</scope>
    <source>
        <strain evidence="12">RKEM611</strain>
    </source>
</reference>
<protein>
    <submittedName>
        <fullName evidence="11">23S rRNA (Cytidine2498-2'-O)-methyltransferase</fullName>
    </submittedName>
</protein>
<dbReference type="RefSeq" id="WP_132319812.1">
    <property type="nucleotide sequence ID" value="NZ_FWZT01000015.1"/>
</dbReference>
<accession>A0A1Y6CE23</accession>
<feature type="binding site" evidence="7">
    <location>
        <position position="183"/>
    </location>
    <ligand>
        <name>S-adenosyl-L-methionine</name>
        <dbReference type="ChEBI" id="CHEBI:59789"/>
    </ligand>
</feature>